<dbReference type="InterPro" id="IPR016181">
    <property type="entry name" value="Acyl_CoA_acyltransferase"/>
</dbReference>
<evidence type="ECO:0000313" key="3">
    <source>
        <dbReference type="Proteomes" id="UP001056708"/>
    </source>
</evidence>
<gene>
    <name evidence="2" type="ORF">NEA10_08380</name>
</gene>
<sequence>MFTDNVYPQQLTYGSHPQLGKIEVVTYPVSSPLYQQSLTLRDQVLRQPLGLSIWTENLEDEVHQGHFGIIPSSVQLAPLLACVVIVPKTQERVKLRQMAVVPELQKQGLGCFLIREVEDYLRQYHIKTINLAARVSALEFYQKLGYQSISGEFLEVGIPHQYLEKKLRSRSELCS</sequence>
<dbReference type="SUPFAM" id="SSF55729">
    <property type="entry name" value="Acyl-CoA N-acyltransferases (Nat)"/>
    <property type="match status" value="1"/>
</dbReference>
<dbReference type="CDD" id="cd04301">
    <property type="entry name" value="NAT_SF"/>
    <property type="match status" value="1"/>
</dbReference>
<protein>
    <submittedName>
        <fullName evidence="2">GNAT family N-acetyltransferase</fullName>
    </submittedName>
</protein>
<dbReference type="Proteomes" id="UP001056708">
    <property type="component" value="Chromosome"/>
</dbReference>
<accession>A0ABY5AU07</accession>
<dbReference type="InterPro" id="IPR000182">
    <property type="entry name" value="GNAT_dom"/>
</dbReference>
<dbReference type="EMBL" id="CP098611">
    <property type="protein sequence ID" value="USR92714.1"/>
    <property type="molecule type" value="Genomic_DNA"/>
</dbReference>
<name>A0ABY5AU07_9CYAN</name>
<dbReference type="RefSeq" id="WP_252664861.1">
    <property type="nucleotide sequence ID" value="NZ_CP098611.1"/>
</dbReference>
<proteinExistence type="predicted"/>
<evidence type="ECO:0000259" key="1">
    <source>
        <dbReference type="PROSITE" id="PS51186"/>
    </source>
</evidence>
<keyword evidence="3" id="KW-1185">Reference proteome</keyword>
<evidence type="ECO:0000313" key="2">
    <source>
        <dbReference type="EMBL" id="USR92714.1"/>
    </source>
</evidence>
<organism evidence="2 3">
    <name type="scientific">Phormidium yuhuli AB48</name>
    <dbReference type="NCBI Taxonomy" id="2940671"/>
    <lineage>
        <taxon>Bacteria</taxon>
        <taxon>Bacillati</taxon>
        <taxon>Cyanobacteriota</taxon>
        <taxon>Cyanophyceae</taxon>
        <taxon>Oscillatoriophycideae</taxon>
        <taxon>Oscillatoriales</taxon>
        <taxon>Oscillatoriaceae</taxon>
        <taxon>Phormidium</taxon>
        <taxon>Phormidium yuhuli</taxon>
    </lineage>
</organism>
<dbReference type="PROSITE" id="PS51186">
    <property type="entry name" value="GNAT"/>
    <property type="match status" value="1"/>
</dbReference>
<feature type="domain" description="N-acetyltransferase" evidence="1">
    <location>
        <begin position="24"/>
        <end position="168"/>
    </location>
</feature>
<dbReference type="Gene3D" id="3.40.630.30">
    <property type="match status" value="1"/>
</dbReference>
<reference evidence="2" key="1">
    <citation type="submission" date="2022-06" db="EMBL/GenBank/DDBJ databases">
        <title>Genome sequence of Phormidium yuhuli AB48 isolated from an industrial photobioreactor environment.</title>
        <authorList>
            <person name="Qiu Y."/>
            <person name="Noonan A.J.C."/>
            <person name="Dofher K."/>
            <person name="Koch M."/>
            <person name="Kieft B."/>
            <person name="Lin X."/>
            <person name="Ziels R.M."/>
            <person name="Hallam S.J."/>
        </authorList>
    </citation>
    <scope>NUCLEOTIDE SEQUENCE</scope>
    <source>
        <strain evidence="2">AB48</strain>
    </source>
</reference>
<dbReference type="Pfam" id="PF13673">
    <property type="entry name" value="Acetyltransf_10"/>
    <property type="match status" value="1"/>
</dbReference>